<evidence type="ECO:0000259" key="1">
    <source>
        <dbReference type="Pfam" id="PF12248"/>
    </source>
</evidence>
<name>A0AA36BI17_OCTVU</name>
<dbReference type="GO" id="GO:0003824">
    <property type="term" value="F:catalytic activity"/>
    <property type="evidence" value="ECO:0007669"/>
    <property type="project" value="InterPro"/>
</dbReference>
<dbReference type="Gene3D" id="3.40.50.1580">
    <property type="entry name" value="Nucleoside phosphorylase domain"/>
    <property type="match status" value="1"/>
</dbReference>
<organism evidence="2 3">
    <name type="scientific">Octopus vulgaris</name>
    <name type="common">Common octopus</name>
    <dbReference type="NCBI Taxonomy" id="6645"/>
    <lineage>
        <taxon>Eukaryota</taxon>
        <taxon>Metazoa</taxon>
        <taxon>Spiralia</taxon>
        <taxon>Lophotrochozoa</taxon>
        <taxon>Mollusca</taxon>
        <taxon>Cephalopoda</taxon>
        <taxon>Coleoidea</taxon>
        <taxon>Octopodiformes</taxon>
        <taxon>Octopoda</taxon>
        <taxon>Incirrata</taxon>
        <taxon>Octopodidae</taxon>
        <taxon>Octopus</taxon>
    </lineage>
</organism>
<dbReference type="InterPro" id="IPR022041">
    <property type="entry name" value="Methyltransf_FA"/>
</dbReference>
<dbReference type="PANTHER" id="PTHR47705">
    <property type="entry name" value="AGAP000321-PA"/>
    <property type="match status" value="1"/>
</dbReference>
<accession>A0AA36BI17</accession>
<feature type="domain" description="Farnesoic acid O-methyl transferase" evidence="1">
    <location>
        <begin position="191"/>
        <end position="325"/>
    </location>
</feature>
<evidence type="ECO:0000313" key="2">
    <source>
        <dbReference type="EMBL" id="CAI9734748.1"/>
    </source>
</evidence>
<dbReference type="PANTHER" id="PTHR47705:SF1">
    <property type="entry name" value="PNP_UDP_1 DOMAIN-CONTAINING PROTEIN"/>
    <property type="match status" value="1"/>
</dbReference>
<reference evidence="2" key="1">
    <citation type="submission" date="2023-08" db="EMBL/GenBank/DDBJ databases">
        <authorList>
            <person name="Alioto T."/>
            <person name="Alioto T."/>
            <person name="Gomez Garrido J."/>
        </authorList>
    </citation>
    <scope>NUCLEOTIDE SEQUENCE</scope>
</reference>
<dbReference type="Proteomes" id="UP001162480">
    <property type="component" value="Chromosome 16"/>
</dbReference>
<dbReference type="AlphaFoldDB" id="A0AA36BI17"/>
<protein>
    <submittedName>
        <fullName evidence="2">CAE1263810.1unnamed protein product</fullName>
    </submittedName>
</protein>
<dbReference type="EMBL" id="OX597829">
    <property type="protein sequence ID" value="CAI9734748.1"/>
    <property type="molecule type" value="Genomic_DNA"/>
</dbReference>
<sequence>MERRNNRRSVLGDRRSLVMDSKSMDKEDIVMTASRHEDCSMIRLERKCQSEIDNSQIHFIGGGPYKGILVNKMAPNLQEVESAEGRLEFLVYLSDNEQENKSIQDYWTLRFWFLGRADGVTKKRAFTDYFQELMNQEDFPKNYIGFVKRALVLLKKYSLIKRVELLVEKPEDPDDTSTPIKSFITVITPDSYNYQLVPEVPVNNKSFLTFQLKAAGDAHIALSAMYSELQSKTHEIVIGENNKRSLIREGSLGSIRAESMTMNILSSKEFRYFWVSWLNHHIEVGRGKKHGQGRFLHWHVPPNKQFNINCLAVSTGKASKGRWEFVELLDAYVDPSEQKVVDFTRAARKARLKSSLIWLAKKMKMIQYLEDTYPNSASIQDLLVNSKVKQTDMFTAVVMLNEMQKRGLIKEVDKGMWMRVPISQQNSSNMKMVKDLPFLQYHEQPTIAIITSLYSEKLAVDAMIDNKSTYFKNKTDGESQVYTLGQIGKHIVVSTKLSKGAAEQKMISAENTITRLLGVFSYVEHVILVGVGGAVPHFSDFNKHVRLGDVVVSTPVDRSGSLYVHCQRAENIPNSIGYSYVTQSWASTNHSLQKAVENLKCTVERNPTIAKPWDPYIEEGRDLLESEESDFNRPSIMRDKLFATQPNGTVVQYEHPKPSGSHYQSYTEGQVTIRYGVIGSGKMVTQNEKMRKDFSQLNGIKAFDSEFDAVLDSLEGSRNCSFLVIRGMADYIDGTGKKGWQPYAALVAAAYMKSLLHVLE</sequence>
<evidence type="ECO:0000313" key="3">
    <source>
        <dbReference type="Proteomes" id="UP001162480"/>
    </source>
</evidence>
<proteinExistence type="predicted"/>
<gene>
    <name evidence="2" type="ORF">OCTVUL_1B025351</name>
</gene>
<dbReference type="SUPFAM" id="SSF53167">
    <property type="entry name" value="Purine and uridine phosphorylases"/>
    <property type="match status" value="1"/>
</dbReference>
<dbReference type="Pfam" id="PF12248">
    <property type="entry name" value="Methyltransf_FA"/>
    <property type="match status" value="1"/>
</dbReference>
<keyword evidence="3" id="KW-1185">Reference proteome</keyword>
<dbReference type="GO" id="GO:0009116">
    <property type="term" value="P:nucleoside metabolic process"/>
    <property type="evidence" value="ECO:0007669"/>
    <property type="project" value="InterPro"/>
</dbReference>
<dbReference type="InterPro" id="IPR035994">
    <property type="entry name" value="Nucleoside_phosphorylase_sf"/>
</dbReference>